<protein>
    <submittedName>
        <fullName evidence="3">Uncharacterized protein</fullName>
    </submittedName>
</protein>
<evidence type="ECO:0000313" key="4">
    <source>
        <dbReference type="Proteomes" id="UP001524478"/>
    </source>
</evidence>
<keyword evidence="2" id="KW-1133">Transmembrane helix</keyword>
<sequence length="509" mass="57882">MIHKKYRIITLLLICILLSNFIFEYKAQAEAIAISAGFALFLKACYAAGITYIGGQAVTRVTKESQELYKEWQKFIDKQPPEKKPPTNWEKPALGGLLGIQAWDSVKKLIDSVKDFFDELGAKEGENDYNTENKTSYFPYSDNFYYESSNVYDFSHRMYFGINDVRVYAGKPKQEVESNPSSGFACAVWVNGKNYYSQGNFGSNLLPLKVSIQIVSGWLTVTITTSRGTSYVINRDVRLDNSSQLPPKDDGKVINYYYENNTYQFTNNPNDIRQVYPNLNNLPDGKIVQITDPSGKTSTYYKGSFDDLFNDWVRSQDPNKLFGDKPVNATETDQGIKIGDDSSELPYPNPDPNPQPEPNPEGTAQGLGQIIQLLKDLINWSSKIFNKIPESKSGQTPTPEPEPETETLLEKLFKPDTKINLETDKLKKDRNLSLKFPFSIPWDLARVVKVFARSPSEPDLKIDIDTEYLKINHTIDLKMITLPIGFFRFAATAFFIFFLASKTRDLIKW</sequence>
<name>A0ABT1S927_9FIRM</name>
<proteinExistence type="predicted"/>
<feature type="transmembrane region" description="Helical" evidence="2">
    <location>
        <begin position="480"/>
        <end position="500"/>
    </location>
</feature>
<reference evidence="3 4" key="1">
    <citation type="submission" date="2022-06" db="EMBL/GenBank/DDBJ databases">
        <title>Isolation of gut microbiota from human fecal samples.</title>
        <authorList>
            <person name="Pamer E.G."/>
            <person name="Barat B."/>
            <person name="Waligurski E."/>
            <person name="Medina S."/>
            <person name="Paddock L."/>
            <person name="Mostad J."/>
        </authorList>
    </citation>
    <scope>NUCLEOTIDE SEQUENCE [LARGE SCALE GENOMIC DNA]</scope>
    <source>
        <strain evidence="3 4">DFI.7.95</strain>
    </source>
</reference>
<accession>A0ABT1S927</accession>
<feature type="compositionally biased region" description="Pro residues" evidence="1">
    <location>
        <begin position="347"/>
        <end position="359"/>
    </location>
</feature>
<gene>
    <name evidence="3" type="ORF">NE686_07730</name>
</gene>
<organism evidence="3 4">
    <name type="scientific">Tissierella carlieri</name>
    <dbReference type="NCBI Taxonomy" id="689904"/>
    <lineage>
        <taxon>Bacteria</taxon>
        <taxon>Bacillati</taxon>
        <taxon>Bacillota</taxon>
        <taxon>Tissierellia</taxon>
        <taxon>Tissierellales</taxon>
        <taxon>Tissierellaceae</taxon>
        <taxon>Tissierella</taxon>
    </lineage>
</organism>
<keyword evidence="4" id="KW-1185">Reference proteome</keyword>
<evidence type="ECO:0000256" key="1">
    <source>
        <dbReference type="SAM" id="MobiDB-lite"/>
    </source>
</evidence>
<keyword evidence="2" id="KW-0472">Membrane</keyword>
<feature type="region of interest" description="Disordered" evidence="1">
    <location>
        <begin position="319"/>
        <end position="364"/>
    </location>
</feature>
<evidence type="ECO:0000256" key="2">
    <source>
        <dbReference type="SAM" id="Phobius"/>
    </source>
</evidence>
<dbReference type="RefSeq" id="WP_256311046.1">
    <property type="nucleotide sequence ID" value="NZ_JANGAC010000004.1"/>
</dbReference>
<dbReference type="EMBL" id="JANGAC010000004">
    <property type="protein sequence ID" value="MCQ4922968.1"/>
    <property type="molecule type" value="Genomic_DNA"/>
</dbReference>
<evidence type="ECO:0000313" key="3">
    <source>
        <dbReference type="EMBL" id="MCQ4922968.1"/>
    </source>
</evidence>
<dbReference type="Proteomes" id="UP001524478">
    <property type="component" value="Unassembled WGS sequence"/>
</dbReference>
<comment type="caution">
    <text evidence="3">The sequence shown here is derived from an EMBL/GenBank/DDBJ whole genome shotgun (WGS) entry which is preliminary data.</text>
</comment>
<keyword evidence="2" id="KW-0812">Transmembrane</keyword>